<evidence type="ECO:0000256" key="1">
    <source>
        <dbReference type="SAM" id="MobiDB-lite"/>
    </source>
</evidence>
<feature type="chain" id="PRO_5004354953" evidence="2">
    <location>
        <begin position="22"/>
        <end position="142"/>
    </location>
</feature>
<evidence type="ECO:0000313" key="3">
    <source>
        <dbReference type="EMBL" id="EOB06043.1"/>
    </source>
</evidence>
<protein>
    <submittedName>
        <fullName evidence="3">Uncharacterized protein</fullName>
    </submittedName>
</protein>
<dbReference type="EMBL" id="KB742646">
    <property type="protein sequence ID" value="EOB06043.1"/>
    <property type="molecule type" value="Genomic_DNA"/>
</dbReference>
<organism evidence="3 4">
    <name type="scientific">Anas platyrhynchos</name>
    <name type="common">Mallard</name>
    <name type="synonym">Anas boschas</name>
    <dbReference type="NCBI Taxonomy" id="8839"/>
    <lineage>
        <taxon>Eukaryota</taxon>
        <taxon>Metazoa</taxon>
        <taxon>Chordata</taxon>
        <taxon>Craniata</taxon>
        <taxon>Vertebrata</taxon>
        <taxon>Euteleostomi</taxon>
        <taxon>Archelosauria</taxon>
        <taxon>Archosauria</taxon>
        <taxon>Dinosauria</taxon>
        <taxon>Saurischia</taxon>
        <taxon>Theropoda</taxon>
        <taxon>Coelurosauria</taxon>
        <taxon>Aves</taxon>
        <taxon>Neognathae</taxon>
        <taxon>Galloanserae</taxon>
        <taxon>Anseriformes</taxon>
        <taxon>Anatidae</taxon>
        <taxon>Anatinae</taxon>
        <taxon>Anas</taxon>
    </lineage>
</organism>
<feature type="region of interest" description="Disordered" evidence="1">
    <location>
        <begin position="69"/>
        <end position="98"/>
    </location>
</feature>
<reference evidence="4" key="1">
    <citation type="journal article" date="2013" name="Nat. Genet.">
        <title>The duck genome and transcriptome provide insight into an avian influenza virus reservoir species.</title>
        <authorList>
            <person name="Huang Y."/>
            <person name="Li Y."/>
            <person name="Burt D.W."/>
            <person name="Chen H."/>
            <person name="Zhang Y."/>
            <person name="Qian W."/>
            <person name="Kim H."/>
            <person name="Gan S."/>
            <person name="Zhao Y."/>
            <person name="Li J."/>
            <person name="Yi K."/>
            <person name="Feng H."/>
            <person name="Zhu P."/>
            <person name="Li B."/>
            <person name="Liu Q."/>
            <person name="Fairley S."/>
            <person name="Magor K.E."/>
            <person name="Du Z."/>
            <person name="Hu X."/>
            <person name="Goodman L."/>
            <person name="Tafer H."/>
            <person name="Vignal A."/>
            <person name="Lee T."/>
            <person name="Kim K.W."/>
            <person name="Sheng Z."/>
            <person name="An Y."/>
            <person name="Searle S."/>
            <person name="Herrero J."/>
            <person name="Groenen M.A."/>
            <person name="Crooijmans R.P."/>
            <person name="Faraut T."/>
            <person name="Cai Q."/>
            <person name="Webster R.G."/>
            <person name="Aldridge J.R."/>
            <person name="Warren W.C."/>
            <person name="Bartschat S."/>
            <person name="Kehr S."/>
            <person name="Marz M."/>
            <person name="Stadler P.F."/>
            <person name="Smith J."/>
            <person name="Kraus R.H."/>
            <person name="Zhao Y."/>
            <person name="Ren L."/>
            <person name="Fei J."/>
            <person name="Morisson M."/>
            <person name="Kaiser P."/>
            <person name="Griffin D.K."/>
            <person name="Rao M."/>
            <person name="Pitel F."/>
            <person name="Wang J."/>
            <person name="Li N."/>
        </authorList>
    </citation>
    <scope>NUCLEOTIDE SEQUENCE [LARGE SCALE GENOMIC DNA]</scope>
</reference>
<dbReference type="Proteomes" id="UP000296049">
    <property type="component" value="Unassembled WGS sequence"/>
</dbReference>
<proteinExistence type="predicted"/>
<accession>R0M016</accession>
<feature type="compositionally biased region" description="Basic and acidic residues" evidence="1">
    <location>
        <begin position="82"/>
        <end position="98"/>
    </location>
</feature>
<evidence type="ECO:0000256" key="2">
    <source>
        <dbReference type="SAM" id="SignalP"/>
    </source>
</evidence>
<feature type="region of interest" description="Disordered" evidence="1">
    <location>
        <begin position="35"/>
        <end position="56"/>
    </location>
</feature>
<sequence length="142" mass="15186">MAENLSLLLLIQTAITPGGLCGIGFDKLNKNPAGKGSSIGQELAGAGPAQNPNTSVFLPVSEHTVQLRRKKKGLLQQSNKDTQAKRGEFQQRGEQEKPSYKMLMALCPEEDQLAVLAFATLPERKQVAETGTLASGRPSAID</sequence>
<feature type="signal peptide" evidence="2">
    <location>
        <begin position="1"/>
        <end position="21"/>
    </location>
</feature>
<keyword evidence="4" id="KW-1185">Reference proteome</keyword>
<dbReference type="AlphaFoldDB" id="R0M016"/>
<name>R0M016_ANAPL</name>
<evidence type="ECO:0000313" key="4">
    <source>
        <dbReference type="Proteomes" id="UP000296049"/>
    </source>
</evidence>
<keyword evidence="2" id="KW-0732">Signal</keyword>
<gene>
    <name evidence="3" type="ORF">Anapl_12606</name>
</gene>